<dbReference type="AlphaFoldDB" id="A0AA36IGG6"/>
<proteinExistence type="predicted"/>
<evidence type="ECO:0000313" key="2">
    <source>
        <dbReference type="Proteomes" id="UP001178507"/>
    </source>
</evidence>
<sequence>MPRRCLRCHEPHWRLSESKQSGRQQACVCGAKVHGASRSVAIVFCRQEGVGDGERKSAMPQPTRCALLCAGIQGEDCRMRNVGMFAQGFLYTLRLKLLGLLENEAKT</sequence>
<dbReference type="EMBL" id="CAUJNA010001502">
    <property type="protein sequence ID" value="CAJ1387329.1"/>
    <property type="molecule type" value="Genomic_DNA"/>
</dbReference>
<reference evidence="1" key="1">
    <citation type="submission" date="2023-08" db="EMBL/GenBank/DDBJ databases">
        <authorList>
            <person name="Chen Y."/>
            <person name="Shah S."/>
            <person name="Dougan E. K."/>
            <person name="Thang M."/>
            <person name="Chan C."/>
        </authorList>
    </citation>
    <scope>NUCLEOTIDE SEQUENCE</scope>
</reference>
<name>A0AA36IGG6_9DINO</name>
<organism evidence="1 2">
    <name type="scientific">Effrenium voratum</name>
    <dbReference type="NCBI Taxonomy" id="2562239"/>
    <lineage>
        <taxon>Eukaryota</taxon>
        <taxon>Sar</taxon>
        <taxon>Alveolata</taxon>
        <taxon>Dinophyceae</taxon>
        <taxon>Suessiales</taxon>
        <taxon>Symbiodiniaceae</taxon>
        <taxon>Effrenium</taxon>
    </lineage>
</organism>
<dbReference type="Proteomes" id="UP001178507">
    <property type="component" value="Unassembled WGS sequence"/>
</dbReference>
<keyword evidence="2" id="KW-1185">Reference proteome</keyword>
<evidence type="ECO:0000313" key="1">
    <source>
        <dbReference type="EMBL" id="CAJ1387329.1"/>
    </source>
</evidence>
<comment type="caution">
    <text evidence="1">The sequence shown here is derived from an EMBL/GenBank/DDBJ whole genome shotgun (WGS) entry which is preliminary data.</text>
</comment>
<accession>A0AA36IGG6</accession>
<gene>
    <name evidence="1" type="ORF">EVOR1521_LOCUS13435</name>
</gene>
<protein>
    <submittedName>
        <fullName evidence="1">Uncharacterized protein</fullName>
    </submittedName>
</protein>